<evidence type="ECO:0000256" key="2">
    <source>
        <dbReference type="ARBA" id="ARBA00023002"/>
    </source>
</evidence>
<proteinExistence type="inferred from homology"/>
<dbReference type="InterPro" id="IPR036291">
    <property type="entry name" value="NAD(P)-bd_dom_sf"/>
</dbReference>
<dbReference type="InterPro" id="IPR002347">
    <property type="entry name" value="SDR_fam"/>
</dbReference>
<comment type="similarity">
    <text evidence="1">Belongs to the short-chain dehydrogenases/reductases (SDR) family.</text>
</comment>
<reference evidence="3 4" key="1">
    <citation type="submission" date="2018-05" db="EMBL/GenBank/DDBJ databases">
        <title>Acuticoccus sediminis sp. nov., isolated from deep-sea sediment of Indian Ocean.</title>
        <authorList>
            <person name="Liu X."/>
            <person name="Lai Q."/>
            <person name="Du Y."/>
            <person name="Sun F."/>
            <person name="Zhang X."/>
            <person name="Wang S."/>
            <person name="Shao Z."/>
        </authorList>
    </citation>
    <scope>NUCLEOTIDE SEQUENCE [LARGE SCALE GENOMIC DNA]</scope>
    <source>
        <strain evidence="3 4">PTG4-2</strain>
    </source>
</reference>
<evidence type="ECO:0000313" key="3">
    <source>
        <dbReference type="EMBL" id="RAI02465.1"/>
    </source>
</evidence>
<dbReference type="Proteomes" id="UP000249590">
    <property type="component" value="Unassembled WGS sequence"/>
</dbReference>
<dbReference type="Gene3D" id="3.40.50.720">
    <property type="entry name" value="NAD(P)-binding Rossmann-like Domain"/>
    <property type="match status" value="2"/>
</dbReference>
<comment type="caution">
    <text evidence="3">The sequence shown here is derived from an EMBL/GenBank/DDBJ whole genome shotgun (WGS) entry which is preliminary data.</text>
</comment>
<dbReference type="OrthoDB" id="9805986at2"/>
<dbReference type="AlphaFoldDB" id="A0A8B2NRF3"/>
<accession>A0A8B2NRF3</accession>
<dbReference type="PRINTS" id="PR00080">
    <property type="entry name" value="SDRFAMILY"/>
</dbReference>
<evidence type="ECO:0000313" key="4">
    <source>
        <dbReference type="Proteomes" id="UP000249590"/>
    </source>
</evidence>
<dbReference type="PANTHER" id="PTHR24321">
    <property type="entry name" value="DEHYDROGENASES, SHORT CHAIN"/>
    <property type="match status" value="1"/>
</dbReference>
<evidence type="ECO:0008006" key="5">
    <source>
        <dbReference type="Google" id="ProtNLM"/>
    </source>
</evidence>
<evidence type="ECO:0000256" key="1">
    <source>
        <dbReference type="ARBA" id="ARBA00006484"/>
    </source>
</evidence>
<dbReference type="Pfam" id="PF13561">
    <property type="entry name" value="adh_short_C2"/>
    <property type="match status" value="1"/>
</dbReference>
<dbReference type="SUPFAM" id="SSF51735">
    <property type="entry name" value="NAD(P)-binding Rossmann-fold domains"/>
    <property type="match status" value="2"/>
</dbReference>
<name>A0A8B2NRF3_9HYPH</name>
<dbReference type="RefSeq" id="WP_111346094.1">
    <property type="nucleotide sequence ID" value="NZ_QHHQ01000002.1"/>
</dbReference>
<sequence length="449" mass="44655">MTRAGQGVLVTGAASGIGWATARRLAASGARVMLADIDGARVEARAAELGPGHSAFAVDLADTAAARSMVGACVEAFGRIDVLVNNAGVTDSSGRTLEEQSPAAFARLMAINLEAALAASREALVRMGATGGGAIVNVASGAAFRAIPYRSAYSASKAGVLEMTRRLASVASGSGVRVNAVAPGFIRTELIAALIAEGRLDPAAAIAKVPLGRMGETGEIAAVIDFLSSPRARGLLGTTLVADGGSQAYGGSGPACRVTPPAHDRDDGPGTVAVLARPGALGDASAAALERGGATVVRLDTGAAGAATLADRLGGSIPAGTRLSGVLHLRDAHDDGPSAVLAAAQASGPLLRHGGGAFVTLVYDWPDDDDATDAASREAGVAMLARTLACEWGGRGVRANTITLPARADPAADEVADVAAFLLSRDAAFVTGAQLPVAAETGMVTGDAR</sequence>
<dbReference type="PANTHER" id="PTHR24321:SF14">
    <property type="entry name" value="SHORT-CHAIN TYPE DEHYDROGENASE_REDUCTASE BLR2146-RELATED"/>
    <property type="match status" value="1"/>
</dbReference>
<protein>
    <recommendedName>
        <fullName evidence="5">NAD(P)-dependent dehydrogenase (Short-subunit alcohol dehydrogenase family)</fullName>
    </recommendedName>
</protein>
<dbReference type="PRINTS" id="PR00081">
    <property type="entry name" value="GDHRDH"/>
</dbReference>
<dbReference type="GO" id="GO:0016491">
    <property type="term" value="F:oxidoreductase activity"/>
    <property type="evidence" value="ECO:0007669"/>
    <property type="project" value="UniProtKB-KW"/>
</dbReference>
<dbReference type="FunFam" id="3.40.50.720:FF:000084">
    <property type="entry name" value="Short-chain dehydrogenase reductase"/>
    <property type="match status" value="1"/>
</dbReference>
<dbReference type="CDD" id="cd05233">
    <property type="entry name" value="SDR_c"/>
    <property type="match status" value="1"/>
</dbReference>
<keyword evidence="2" id="KW-0560">Oxidoreductase</keyword>
<gene>
    <name evidence="3" type="ORF">DLJ53_14035</name>
</gene>
<organism evidence="3 4">
    <name type="scientific">Acuticoccus sediminis</name>
    <dbReference type="NCBI Taxonomy" id="2184697"/>
    <lineage>
        <taxon>Bacteria</taxon>
        <taxon>Pseudomonadati</taxon>
        <taxon>Pseudomonadota</taxon>
        <taxon>Alphaproteobacteria</taxon>
        <taxon>Hyphomicrobiales</taxon>
        <taxon>Amorphaceae</taxon>
        <taxon>Acuticoccus</taxon>
    </lineage>
</organism>
<dbReference type="EMBL" id="QHHQ01000002">
    <property type="protein sequence ID" value="RAI02465.1"/>
    <property type="molecule type" value="Genomic_DNA"/>
</dbReference>
<keyword evidence="4" id="KW-1185">Reference proteome</keyword>